<gene>
    <name evidence="5" type="ORF">NLN86_17965</name>
</gene>
<keyword evidence="3" id="KW-0804">Transcription</keyword>
<accession>A0AAW5W8K2</accession>
<dbReference type="PANTHER" id="PTHR43436:SF1">
    <property type="entry name" value="TRANSCRIPTIONAL REGULATORY PROTEIN"/>
    <property type="match status" value="1"/>
</dbReference>
<dbReference type="GO" id="GO:0043565">
    <property type="term" value="F:sequence-specific DNA binding"/>
    <property type="evidence" value="ECO:0007669"/>
    <property type="project" value="InterPro"/>
</dbReference>
<dbReference type="Gene3D" id="1.10.10.60">
    <property type="entry name" value="Homeodomain-like"/>
    <property type="match status" value="1"/>
</dbReference>
<protein>
    <submittedName>
        <fullName evidence="5">AraC family transcriptional regulator</fullName>
    </submittedName>
</protein>
<evidence type="ECO:0000256" key="1">
    <source>
        <dbReference type="ARBA" id="ARBA00023015"/>
    </source>
</evidence>
<keyword evidence="2" id="KW-0238">DNA-binding</keyword>
<dbReference type="InterPro" id="IPR009057">
    <property type="entry name" value="Homeodomain-like_sf"/>
</dbReference>
<dbReference type="Proteomes" id="UP001207430">
    <property type="component" value="Unassembled WGS sequence"/>
</dbReference>
<proteinExistence type="predicted"/>
<keyword evidence="1" id="KW-0805">Transcription regulation</keyword>
<comment type="caution">
    <text evidence="5">The sequence shown here is derived from an EMBL/GenBank/DDBJ whole genome shotgun (WGS) entry which is preliminary data.</text>
</comment>
<evidence type="ECO:0000313" key="5">
    <source>
        <dbReference type="EMBL" id="MCX9003534.1"/>
    </source>
</evidence>
<evidence type="ECO:0000256" key="2">
    <source>
        <dbReference type="ARBA" id="ARBA00023125"/>
    </source>
</evidence>
<dbReference type="InterPro" id="IPR018062">
    <property type="entry name" value="HTH_AraC-typ_CS"/>
</dbReference>
<dbReference type="PROSITE" id="PS00041">
    <property type="entry name" value="HTH_ARAC_FAMILY_1"/>
    <property type="match status" value="1"/>
</dbReference>
<dbReference type="InterPro" id="IPR009594">
    <property type="entry name" value="Tscrpt_reg_HTH_AraC_N"/>
</dbReference>
<dbReference type="Pfam" id="PF12833">
    <property type="entry name" value="HTH_18"/>
    <property type="match status" value="1"/>
</dbReference>
<dbReference type="SMART" id="SM00342">
    <property type="entry name" value="HTH_ARAC"/>
    <property type="match status" value="1"/>
</dbReference>
<dbReference type="Pfam" id="PF06719">
    <property type="entry name" value="AraC_N"/>
    <property type="match status" value="1"/>
</dbReference>
<reference evidence="5" key="1">
    <citation type="submission" date="2022-07" db="EMBL/GenBank/DDBJ databases">
        <title>Genome Sequence of Citrobacter portucalensis from Edible Snails.</title>
        <authorList>
            <person name="Okafor A.C."/>
            <person name="Ogbo F.C."/>
            <person name="Ruppitsch W."/>
            <person name="Allerberger F."/>
        </authorList>
    </citation>
    <scope>NUCLEOTIDE SEQUENCE</scope>
    <source>
        <strain evidence="5">Igbk 7</strain>
    </source>
</reference>
<dbReference type="RefSeq" id="WP_200008374.1">
    <property type="nucleotide sequence ID" value="NZ_JANDBG010000017.1"/>
</dbReference>
<evidence type="ECO:0000259" key="4">
    <source>
        <dbReference type="PROSITE" id="PS01124"/>
    </source>
</evidence>
<organism evidence="5 6">
    <name type="scientific">Citrobacter portucalensis</name>
    <dbReference type="NCBI Taxonomy" id="1639133"/>
    <lineage>
        <taxon>Bacteria</taxon>
        <taxon>Pseudomonadati</taxon>
        <taxon>Pseudomonadota</taxon>
        <taxon>Gammaproteobacteria</taxon>
        <taxon>Enterobacterales</taxon>
        <taxon>Enterobacteriaceae</taxon>
        <taxon>Citrobacter</taxon>
        <taxon>Citrobacter freundii complex</taxon>
    </lineage>
</organism>
<name>A0AAW5W8K2_9ENTR</name>
<dbReference type="AlphaFoldDB" id="A0AAW5W8K2"/>
<dbReference type="SUPFAM" id="SSF46689">
    <property type="entry name" value="Homeodomain-like"/>
    <property type="match status" value="2"/>
</dbReference>
<evidence type="ECO:0000256" key="3">
    <source>
        <dbReference type="ARBA" id="ARBA00023163"/>
    </source>
</evidence>
<feature type="domain" description="HTH araC/xylS-type" evidence="4">
    <location>
        <begin position="193"/>
        <end position="291"/>
    </location>
</feature>
<dbReference type="InterPro" id="IPR018060">
    <property type="entry name" value="HTH_AraC"/>
</dbReference>
<dbReference type="EMBL" id="JANDBG010000017">
    <property type="protein sequence ID" value="MCX9003534.1"/>
    <property type="molecule type" value="Genomic_DNA"/>
</dbReference>
<dbReference type="PANTHER" id="PTHR43436">
    <property type="entry name" value="ARAC-FAMILY TRANSCRIPTIONAL REGULATOR"/>
    <property type="match status" value="1"/>
</dbReference>
<dbReference type="GO" id="GO:0003700">
    <property type="term" value="F:DNA-binding transcription factor activity"/>
    <property type="evidence" value="ECO:0007669"/>
    <property type="project" value="InterPro"/>
</dbReference>
<dbReference type="PROSITE" id="PS01124">
    <property type="entry name" value="HTH_ARAC_FAMILY_2"/>
    <property type="match status" value="1"/>
</dbReference>
<evidence type="ECO:0000313" key="6">
    <source>
        <dbReference type="Proteomes" id="UP001207430"/>
    </source>
</evidence>
<sequence length="298" mass="33593">MNNLLARIEASVEALVSKNGEAETILPYMHIHRFNTMHIPVPDPGEPFLYMVIRGRLLLFNANGISECRQGQYFISPVDVPSSGVFPEAKESKPFLALSVNFSLADIIGVILDTEGDTPFESSAGKKNHDDIENTEHLLSILERMLSLSSHPSRVGFMGNHLKRELMFAILTGRFGDALLKGVMNIQNAGDIYQVNSWIKQNFRDVFSVQELADKTRMSVSRFHQKFKTAVGMGPLQCQKQLRLSEARRLMLVQDLSVTEAGMEVGYESLSQFIRDYRRQFGLTPLKDIQQLRSATKK</sequence>